<evidence type="ECO:0000313" key="12">
    <source>
        <dbReference type="Proteomes" id="UP000320048"/>
    </source>
</evidence>
<evidence type="ECO:0000256" key="7">
    <source>
        <dbReference type="ARBA" id="ARBA00022989"/>
    </source>
</evidence>
<dbReference type="Proteomes" id="UP000320048">
    <property type="component" value="Unassembled WGS sequence"/>
</dbReference>
<evidence type="ECO:0000256" key="4">
    <source>
        <dbReference type="ARBA" id="ARBA00022519"/>
    </source>
</evidence>
<feature type="transmembrane region" description="Helical" evidence="10">
    <location>
        <begin position="12"/>
        <end position="32"/>
    </location>
</feature>
<comment type="caution">
    <text evidence="11">The sequence shown here is derived from an EMBL/GenBank/DDBJ whole genome shotgun (WGS) entry which is preliminary data.</text>
</comment>
<sequence length="285" mass="29997">MIQVLLQSTVNGIVLGSMVALASLGLTLIWGVERFPNIAQGDFLTLAAYLTFAFNVFFAFPLGVAAIVGIVVTAGIVLLVYRVAFRPLRRSPTVALFGASIGVALLIRGMIGFIWGTELKNFRLPVMRDLSFSIVRVNPIDLAVVAGATVLVALLYALVHGTRIGAEMRAVADVPELARVSGIDSERVLRITWMVAGLVTAAAGVLLGAKIDVDPLLGWRLLLAMFAATTLGGVGSLPGAVVGGIVIGVAMEVSTVWISPAYKVAVAFGFLSLVLLLRPRGLFAK</sequence>
<feature type="transmembrane region" description="Helical" evidence="10">
    <location>
        <begin position="93"/>
        <end position="117"/>
    </location>
</feature>
<evidence type="ECO:0000256" key="2">
    <source>
        <dbReference type="ARBA" id="ARBA00022448"/>
    </source>
</evidence>
<keyword evidence="3" id="KW-1003">Cell membrane</keyword>
<dbReference type="GO" id="GO:1903806">
    <property type="term" value="P:L-isoleucine import across plasma membrane"/>
    <property type="evidence" value="ECO:0007669"/>
    <property type="project" value="TreeGrafter"/>
</dbReference>
<dbReference type="GO" id="GO:0015808">
    <property type="term" value="P:L-alanine transport"/>
    <property type="evidence" value="ECO:0007669"/>
    <property type="project" value="TreeGrafter"/>
</dbReference>
<feature type="transmembrane region" description="Helical" evidence="10">
    <location>
        <begin position="52"/>
        <end position="81"/>
    </location>
</feature>
<comment type="subcellular location">
    <subcellularLocation>
        <location evidence="1">Cell membrane</location>
        <topology evidence="1">Multi-pass membrane protein</topology>
    </subcellularLocation>
</comment>
<proteinExistence type="inferred from homology"/>
<dbReference type="GO" id="GO:0015190">
    <property type="term" value="F:L-leucine transmembrane transporter activity"/>
    <property type="evidence" value="ECO:0007669"/>
    <property type="project" value="TreeGrafter"/>
</dbReference>
<evidence type="ECO:0000256" key="1">
    <source>
        <dbReference type="ARBA" id="ARBA00004651"/>
    </source>
</evidence>
<keyword evidence="2" id="KW-0813">Transport</keyword>
<name>A0A537J4C5_9BACT</name>
<feature type="transmembrane region" description="Helical" evidence="10">
    <location>
        <begin position="188"/>
        <end position="209"/>
    </location>
</feature>
<accession>A0A537J4C5</accession>
<keyword evidence="4" id="KW-0997">Cell inner membrane</keyword>
<dbReference type="GO" id="GO:0015192">
    <property type="term" value="F:L-phenylalanine transmembrane transporter activity"/>
    <property type="evidence" value="ECO:0007669"/>
    <property type="project" value="TreeGrafter"/>
</dbReference>
<keyword evidence="5 10" id="KW-0812">Transmembrane</keyword>
<dbReference type="InterPro" id="IPR052157">
    <property type="entry name" value="BCAA_transport_permease"/>
</dbReference>
<keyword evidence="8 10" id="KW-0472">Membrane</keyword>
<dbReference type="GO" id="GO:0042941">
    <property type="term" value="P:D-alanine transmembrane transport"/>
    <property type="evidence" value="ECO:0007669"/>
    <property type="project" value="TreeGrafter"/>
</dbReference>
<keyword evidence="6" id="KW-0029">Amino-acid transport</keyword>
<dbReference type="GO" id="GO:0015188">
    <property type="term" value="F:L-isoleucine transmembrane transporter activity"/>
    <property type="evidence" value="ECO:0007669"/>
    <property type="project" value="TreeGrafter"/>
</dbReference>
<organism evidence="11 12">
    <name type="scientific">Candidatus Segetimicrobium genomatis</name>
    <dbReference type="NCBI Taxonomy" id="2569760"/>
    <lineage>
        <taxon>Bacteria</taxon>
        <taxon>Bacillati</taxon>
        <taxon>Candidatus Sysuimicrobiota</taxon>
        <taxon>Candidatus Sysuimicrobiia</taxon>
        <taxon>Candidatus Sysuimicrobiales</taxon>
        <taxon>Candidatus Segetimicrobiaceae</taxon>
        <taxon>Candidatus Segetimicrobium</taxon>
    </lineage>
</organism>
<feature type="transmembrane region" description="Helical" evidence="10">
    <location>
        <begin position="261"/>
        <end position="279"/>
    </location>
</feature>
<evidence type="ECO:0000313" key="11">
    <source>
        <dbReference type="EMBL" id="TMI77906.1"/>
    </source>
</evidence>
<evidence type="ECO:0000256" key="6">
    <source>
        <dbReference type="ARBA" id="ARBA00022970"/>
    </source>
</evidence>
<dbReference type="InterPro" id="IPR001851">
    <property type="entry name" value="ABC_transp_permease"/>
</dbReference>
<evidence type="ECO:0000256" key="10">
    <source>
        <dbReference type="SAM" id="Phobius"/>
    </source>
</evidence>
<evidence type="ECO:0000256" key="8">
    <source>
        <dbReference type="ARBA" id="ARBA00023136"/>
    </source>
</evidence>
<dbReference type="CDD" id="cd06582">
    <property type="entry name" value="TM_PBP1_LivH_like"/>
    <property type="match status" value="1"/>
</dbReference>
<feature type="transmembrane region" description="Helical" evidence="10">
    <location>
        <begin position="221"/>
        <end position="249"/>
    </location>
</feature>
<protein>
    <submittedName>
        <fullName evidence="11">Branched-chain amino acid ABC transporter permease</fullName>
    </submittedName>
</protein>
<feature type="transmembrane region" description="Helical" evidence="10">
    <location>
        <begin position="137"/>
        <end position="159"/>
    </location>
</feature>
<evidence type="ECO:0000256" key="3">
    <source>
        <dbReference type="ARBA" id="ARBA00022475"/>
    </source>
</evidence>
<evidence type="ECO:0000256" key="5">
    <source>
        <dbReference type="ARBA" id="ARBA00022692"/>
    </source>
</evidence>
<dbReference type="Pfam" id="PF02653">
    <property type="entry name" value="BPD_transp_2"/>
    <property type="match status" value="1"/>
</dbReference>
<dbReference type="GO" id="GO:0005886">
    <property type="term" value="C:plasma membrane"/>
    <property type="evidence" value="ECO:0007669"/>
    <property type="project" value="UniProtKB-SubCell"/>
</dbReference>
<comment type="similarity">
    <text evidence="9">Belongs to the binding-protein-dependent transport system permease family. LivHM subfamily.</text>
</comment>
<keyword evidence="7 10" id="KW-1133">Transmembrane helix</keyword>
<evidence type="ECO:0000256" key="9">
    <source>
        <dbReference type="ARBA" id="ARBA00037998"/>
    </source>
</evidence>
<dbReference type="PANTHER" id="PTHR11795">
    <property type="entry name" value="BRANCHED-CHAIN AMINO ACID TRANSPORT SYSTEM PERMEASE PROTEIN LIVH"/>
    <property type="match status" value="1"/>
</dbReference>
<dbReference type="EMBL" id="VBAO01000419">
    <property type="protein sequence ID" value="TMI77906.1"/>
    <property type="molecule type" value="Genomic_DNA"/>
</dbReference>
<dbReference type="AlphaFoldDB" id="A0A537J4C5"/>
<dbReference type="PANTHER" id="PTHR11795:SF371">
    <property type="entry name" value="HIGH-AFFINITY BRANCHED-CHAIN AMINO ACID TRANSPORT SYSTEM PERMEASE PROTEIN LIVH"/>
    <property type="match status" value="1"/>
</dbReference>
<dbReference type="GO" id="GO:0005304">
    <property type="term" value="F:L-valine transmembrane transporter activity"/>
    <property type="evidence" value="ECO:0007669"/>
    <property type="project" value="TreeGrafter"/>
</dbReference>
<reference evidence="11 12" key="1">
    <citation type="journal article" date="2019" name="Nat. Microbiol.">
        <title>Mediterranean grassland soil C-N compound turnover is dependent on rainfall and depth, and is mediated by genomically divergent microorganisms.</title>
        <authorList>
            <person name="Diamond S."/>
            <person name="Andeer P.F."/>
            <person name="Li Z."/>
            <person name="Crits-Christoph A."/>
            <person name="Burstein D."/>
            <person name="Anantharaman K."/>
            <person name="Lane K.R."/>
            <person name="Thomas B.C."/>
            <person name="Pan C."/>
            <person name="Northen T.R."/>
            <person name="Banfield J.F."/>
        </authorList>
    </citation>
    <scope>NUCLEOTIDE SEQUENCE [LARGE SCALE GENOMIC DNA]</scope>
    <source>
        <strain evidence="11">NP_7</strain>
    </source>
</reference>
<gene>
    <name evidence="11" type="ORF">E6H04_13390</name>
</gene>